<protein>
    <recommendedName>
        <fullName evidence="4">Glycosyltransferase RgtA/B/C/D-like domain-containing protein</fullName>
    </recommendedName>
</protein>
<name>A0A1F7I8P4_9BACT</name>
<dbReference type="EMBL" id="MGAF01000045">
    <property type="protein sequence ID" value="OGK39724.1"/>
    <property type="molecule type" value="Genomic_DNA"/>
</dbReference>
<feature type="transmembrane region" description="Helical" evidence="1">
    <location>
        <begin position="268"/>
        <end position="285"/>
    </location>
</feature>
<accession>A0A1F7I8P4</accession>
<dbReference type="Proteomes" id="UP000179270">
    <property type="component" value="Unassembled WGS sequence"/>
</dbReference>
<feature type="transmembrane region" description="Helical" evidence="1">
    <location>
        <begin position="291"/>
        <end position="309"/>
    </location>
</feature>
<feature type="transmembrane region" description="Helical" evidence="1">
    <location>
        <begin position="192"/>
        <end position="209"/>
    </location>
</feature>
<reference evidence="2 3" key="1">
    <citation type="journal article" date="2016" name="Nat. Commun.">
        <title>Thousands of microbial genomes shed light on interconnected biogeochemical processes in an aquifer system.</title>
        <authorList>
            <person name="Anantharaman K."/>
            <person name="Brown C.T."/>
            <person name="Hug L.A."/>
            <person name="Sharon I."/>
            <person name="Castelle C.J."/>
            <person name="Probst A.J."/>
            <person name="Thomas B.C."/>
            <person name="Singh A."/>
            <person name="Wilkins M.J."/>
            <person name="Karaoz U."/>
            <person name="Brodie E.L."/>
            <person name="Williams K.H."/>
            <person name="Hubbard S.S."/>
            <person name="Banfield J.F."/>
        </authorList>
    </citation>
    <scope>NUCLEOTIDE SEQUENCE [LARGE SCALE GENOMIC DNA]</scope>
</reference>
<proteinExistence type="predicted"/>
<gene>
    <name evidence="2" type="ORF">A3A74_04490</name>
</gene>
<feature type="transmembrane region" description="Helical" evidence="1">
    <location>
        <begin position="100"/>
        <end position="117"/>
    </location>
</feature>
<keyword evidence="1" id="KW-0472">Membrane</keyword>
<organism evidence="2 3">
    <name type="scientific">Candidatus Roizmanbacteria bacterium RIFCSPLOWO2_01_FULL_35_13</name>
    <dbReference type="NCBI Taxonomy" id="1802055"/>
    <lineage>
        <taxon>Bacteria</taxon>
        <taxon>Candidatus Roizmaniibacteriota</taxon>
    </lineage>
</organism>
<sequence length="526" mass="60842">MNFLTIKNFFIILFSFFVLSFFFNRGFAYYDEGFILHAAQRVIQGELPYRDFDLIYTPGTVFLTAAAFKIFGESILAGRILSLLVSLLAVYLVYKICFRSTKNYFGSFLAVLIYLVWGPTHINFPWPSMFALTAGLATLLAWPNFLVVGLMTLITLILKQNFGIAVFLTVIIQMSLMGQIGKIRQFRNFSKFIFGFSVGTLVFLIYLLSTGSLEGFLNNFYFYTVKRFLLEGVASTSFPTGLKGIFYLLPVTISVAAIFLLRKKPKMLIFPLFTLLFYLFGIRPTSDYPHLSVLMAITGIPLALILGNSKQILDALQKSSLTRMTRFAKAPARRTSFRHFDQTQYLEPVERLVQNLFNTLVYGSILVIIILGFYTGLFKNYYRWDSPLYKQNSFSDQTKAKIFVDQKFNRVIPEVVGEIKKNSTKNDYIFIFPNAPMFYFLTDRKNPTRYINLPLGLHSPGQEREVVDNLKKKRIRLILTNEPPENSNYHIVSEYILKNYLKKKEFFEFTLWEKFENEKRSEVLSI</sequence>
<dbReference type="STRING" id="1802055.A3A74_04490"/>
<feature type="transmembrane region" description="Helical" evidence="1">
    <location>
        <begin position="76"/>
        <end position="94"/>
    </location>
</feature>
<feature type="transmembrane region" description="Helical" evidence="1">
    <location>
        <begin position="244"/>
        <end position="261"/>
    </location>
</feature>
<evidence type="ECO:0000256" key="1">
    <source>
        <dbReference type="SAM" id="Phobius"/>
    </source>
</evidence>
<keyword evidence="1" id="KW-0812">Transmembrane</keyword>
<feature type="transmembrane region" description="Helical" evidence="1">
    <location>
        <begin position="360"/>
        <end position="382"/>
    </location>
</feature>
<keyword evidence="1" id="KW-1133">Transmembrane helix</keyword>
<evidence type="ECO:0000313" key="2">
    <source>
        <dbReference type="EMBL" id="OGK39724.1"/>
    </source>
</evidence>
<evidence type="ECO:0000313" key="3">
    <source>
        <dbReference type="Proteomes" id="UP000179270"/>
    </source>
</evidence>
<comment type="caution">
    <text evidence="2">The sequence shown here is derived from an EMBL/GenBank/DDBJ whole genome shotgun (WGS) entry which is preliminary data.</text>
</comment>
<evidence type="ECO:0008006" key="4">
    <source>
        <dbReference type="Google" id="ProtNLM"/>
    </source>
</evidence>
<dbReference type="AlphaFoldDB" id="A0A1F7I8P4"/>